<keyword evidence="5" id="KW-1133">Transmembrane helix</keyword>
<accession>A0ABT5K4Q7</accession>
<dbReference type="SMART" id="SM00283">
    <property type="entry name" value="MA"/>
    <property type="match status" value="1"/>
</dbReference>
<feature type="domain" description="Methyl-accepting transducer" evidence="6">
    <location>
        <begin position="397"/>
        <end position="626"/>
    </location>
</feature>
<dbReference type="Pfam" id="PF00015">
    <property type="entry name" value="MCPsignal"/>
    <property type="match status" value="1"/>
</dbReference>
<evidence type="ECO:0000256" key="1">
    <source>
        <dbReference type="ARBA" id="ARBA00022481"/>
    </source>
</evidence>
<keyword evidence="1" id="KW-0488">Methylation</keyword>
<dbReference type="EMBL" id="JAQQXR010000009">
    <property type="protein sequence ID" value="MDC8759991.1"/>
    <property type="molecule type" value="Genomic_DNA"/>
</dbReference>
<dbReference type="Pfam" id="PF00672">
    <property type="entry name" value="HAMP"/>
    <property type="match status" value="1"/>
</dbReference>
<dbReference type="Proteomes" id="UP001221208">
    <property type="component" value="Unassembled WGS sequence"/>
</dbReference>
<dbReference type="CDD" id="cd06225">
    <property type="entry name" value="HAMP"/>
    <property type="match status" value="1"/>
</dbReference>
<evidence type="ECO:0000313" key="8">
    <source>
        <dbReference type="EMBL" id="MDC8759991.1"/>
    </source>
</evidence>
<keyword evidence="5" id="KW-0812">Transmembrane</keyword>
<evidence type="ECO:0000256" key="3">
    <source>
        <dbReference type="PROSITE-ProRule" id="PRU00284"/>
    </source>
</evidence>
<dbReference type="InterPro" id="IPR003660">
    <property type="entry name" value="HAMP_dom"/>
</dbReference>
<dbReference type="PROSITE" id="PS50111">
    <property type="entry name" value="CHEMOTAXIS_TRANSDUC_2"/>
    <property type="match status" value="1"/>
</dbReference>
<dbReference type="InterPro" id="IPR004089">
    <property type="entry name" value="MCPsignal_dom"/>
</dbReference>
<feature type="domain" description="HAMP" evidence="7">
    <location>
        <begin position="340"/>
        <end position="392"/>
    </location>
</feature>
<gene>
    <name evidence="8" type="ORF">OIK44_20590</name>
</gene>
<evidence type="ECO:0000259" key="6">
    <source>
        <dbReference type="PROSITE" id="PS50111"/>
    </source>
</evidence>
<dbReference type="Gene3D" id="1.10.287.950">
    <property type="entry name" value="Methyl-accepting chemotaxis protein"/>
    <property type="match status" value="1"/>
</dbReference>
<protein>
    <submittedName>
        <fullName evidence="8">Methyl-accepting chemotaxis protein</fullName>
    </submittedName>
</protein>
<evidence type="ECO:0000256" key="4">
    <source>
        <dbReference type="SAM" id="MobiDB-lite"/>
    </source>
</evidence>
<comment type="similarity">
    <text evidence="2">Belongs to the methyl-accepting chemotaxis (MCP) protein family.</text>
</comment>
<dbReference type="SMART" id="SM00304">
    <property type="entry name" value="HAMP"/>
    <property type="match status" value="1"/>
</dbReference>
<reference evidence="8 9" key="1">
    <citation type="submission" date="2022-10" db="EMBL/GenBank/DDBJ databases">
        <title>Janthinobacterium sp. hw3 Genome sequencing.</title>
        <authorList>
            <person name="Park S."/>
        </authorList>
    </citation>
    <scope>NUCLEOTIDE SEQUENCE [LARGE SCALE GENOMIC DNA]</scope>
    <source>
        <strain evidence="9">hw3</strain>
    </source>
</reference>
<keyword evidence="9" id="KW-1185">Reference proteome</keyword>
<evidence type="ECO:0000313" key="9">
    <source>
        <dbReference type="Proteomes" id="UP001221208"/>
    </source>
</evidence>
<comment type="caution">
    <text evidence="8">The sequence shown here is derived from an EMBL/GenBank/DDBJ whole genome shotgun (WGS) entry which is preliminary data.</text>
</comment>
<dbReference type="PANTHER" id="PTHR43531:SF14">
    <property type="entry name" value="METHYL-ACCEPTING CHEMOTAXIS PROTEIN I-RELATED"/>
    <property type="match status" value="1"/>
</dbReference>
<dbReference type="CDD" id="cd11386">
    <property type="entry name" value="MCP_signal"/>
    <property type="match status" value="1"/>
</dbReference>
<dbReference type="InterPro" id="IPR051310">
    <property type="entry name" value="MCP_chemotaxis"/>
</dbReference>
<dbReference type="PROSITE" id="PS50885">
    <property type="entry name" value="HAMP"/>
    <property type="match status" value="1"/>
</dbReference>
<evidence type="ECO:0000256" key="5">
    <source>
        <dbReference type="SAM" id="Phobius"/>
    </source>
</evidence>
<dbReference type="RefSeq" id="WP_273673507.1">
    <property type="nucleotide sequence ID" value="NZ_JAQQXR010000009.1"/>
</dbReference>
<keyword evidence="3" id="KW-0807">Transducer</keyword>
<name>A0ABT5K4Q7_9BURK</name>
<keyword evidence="5" id="KW-0472">Membrane</keyword>
<evidence type="ECO:0000259" key="7">
    <source>
        <dbReference type="PROSITE" id="PS50885"/>
    </source>
</evidence>
<feature type="region of interest" description="Disordered" evidence="4">
    <location>
        <begin position="643"/>
        <end position="691"/>
    </location>
</feature>
<dbReference type="SUPFAM" id="SSF58104">
    <property type="entry name" value="Methyl-accepting chemotaxis protein (MCP) signaling domain"/>
    <property type="match status" value="1"/>
</dbReference>
<proteinExistence type="inferred from homology"/>
<evidence type="ECO:0000256" key="2">
    <source>
        <dbReference type="ARBA" id="ARBA00029447"/>
    </source>
</evidence>
<feature type="transmembrane region" description="Helical" evidence="5">
    <location>
        <begin position="319"/>
        <end position="340"/>
    </location>
</feature>
<dbReference type="PANTHER" id="PTHR43531">
    <property type="entry name" value="PROTEIN ICFG"/>
    <property type="match status" value="1"/>
</dbReference>
<organism evidence="8 9">
    <name type="scientific">Janthinobacterium fluminis</name>
    <dbReference type="NCBI Taxonomy" id="2987524"/>
    <lineage>
        <taxon>Bacteria</taxon>
        <taxon>Pseudomonadati</taxon>
        <taxon>Pseudomonadota</taxon>
        <taxon>Betaproteobacteria</taxon>
        <taxon>Burkholderiales</taxon>
        <taxon>Oxalobacteraceae</taxon>
        <taxon>Janthinobacterium</taxon>
    </lineage>
</organism>
<sequence>MKTILKPAIGLMQRLRLLPKFILVSLVFLLPLLLVTALLMAELEKSIAFAQAERRGVAYLTELHEITRLTQQRRGLEHLRLNGKQGGDGAALSLQINAAVARLDLLQRDAGDLAALPQWGETAAQWKALGARAGGLSAKDSFSQHTALIARMGELGALVADRSRLSLDPDVAANHLGAAFLATLPKLAENLSEIAGRGAAFIDTGLFAANEDQLVNASALIARHELERAPAQFQAIFADTPAIKTALQAQLPALPAALAFLDRTKDEVSNSYNQTSGKEYYAAGTRAVDGLYGLAAASARTLDHLLAERIARDAARRTLMLAAVLLAVLVAAYLFAGFYASFSRDIGRLKLAVQDAAAGDLASHIDSDGRDEIGALVNDFGAMTRALVTLVADIRGGAAVIAAATREIAGGNAALSGHTATQSEALGATVGSMRELTATVKRNEAHVSNGRALVDSASGVARRGGQSVAAVVATMASIKASSRQVVDIIGVIDGIAFQTNILALNAAVEAARAGEQGRGFAVVAAEVRNLAQRSAGAAKEIKALIGASVQQVDAGSELVNAAGATIGEVVDAVRQVAAVIGDISAAGAGQSAEIEHIERALARIDDMTRQNAALVAEASVGSGRLRDETDTLSRAVSRFHLDDAALPPPARDNGAGAAPLPQVRPAGSWSANKPRVLSARDAEPAALARKA</sequence>
<feature type="transmembrane region" description="Helical" evidence="5">
    <location>
        <begin position="21"/>
        <end position="41"/>
    </location>
</feature>